<dbReference type="RefSeq" id="WP_114452773.1">
    <property type="nucleotide sequence ID" value="NZ_QPJC01000004.1"/>
</dbReference>
<keyword evidence="2" id="KW-1185">Reference proteome</keyword>
<accession>A0A368VTY5</accession>
<comment type="caution">
    <text evidence="1">The sequence shown here is derived from an EMBL/GenBank/DDBJ whole genome shotgun (WGS) entry which is preliminary data.</text>
</comment>
<sequence>MVIGFGLLMVMSLAISALSEAEAFPEGTMTFSGLMAMGFAELLDPKLHRFVVTMRFVGAGTALFGAALRLL</sequence>
<proteinExistence type="predicted"/>
<dbReference type="EMBL" id="QPJC01000004">
    <property type="protein sequence ID" value="RCW44656.1"/>
    <property type="molecule type" value="Genomic_DNA"/>
</dbReference>
<reference evidence="1 2" key="1">
    <citation type="submission" date="2018-07" db="EMBL/GenBank/DDBJ databases">
        <title>Genomic Encyclopedia of Type Strains, Phase III (KMG-III): the genomes of soil and plant-associated and newly described type strains.</title>
        <authorList>
            <person name="Whitman W."/>
        </authorList>
    </citation>
    <scope>NUCLEOTIDE SEQUENCE [LARGE SCALE GENOMIC DNA]</scope>
    <source>
        <strain evidence="1 2">CECT 8575</strain>
    </source>
</reference>
<gene>
    <name evidence="1" type="ORF">DFQ14_104245</name>
</gene>
<dbReference type="AlphaFoldDB" id="A0A368VTY5"/>
<dbReference type="Proteomes" id="UP000253495">
    <property type="component" value="Unassembled WGS sequence"/>
</dbReference>
<organism evidence="1 2">
    <name type="scientific">Halopolyspora algeriensis</name>
    <dbReference type="NCBI Taxonomy" id="1500506"/>
    <lineage>
        <taxon>Bacteria</taxon>
        <taxon>Bacillati</taxon>
        <taxon>Actinomycetota</taxon>
        <taxon>Actinomycetes</taxon>
        <taxon>Actinomycetes incertae sedis</taxon>
        <taxon>Halopolyspora</taxon>
    </lineage>
</organism>
<protein>
    <submittedName>
        <fullName evidence="1">Uncharacterized protein</fullName>
    </submittedName>
</protein>
<evidence type="ECO:0000313" key="2">
    <source>
        <dbReference type="Proteomes" id="UP000253495"/>
    </source>
</evidence>
<evidence type="ECO:0000313" key="1">
    <source>
        <dbReference type="EMBL" id="RCW44656.1"/>
    </source>
</evidence>
<name>A0A368VTY5_9ACTN</name>